<dbReference type="AlphaFoldDB" id="A0A2M4D9Z1"/>
<accession>A0A2M4D9Z1</accession>
<organism evidence="2">
    <name type="scientific">Anopheles darlingi</name>
    <name type="common">Mosquito</name>
    <dbReference type="NCBI Taxonomy" id="43151"/>
    <lineage>
        <taxon>Eukaryota</taxon>
        <taxon>Metazoa</taxon>
        <taxon>Ecdysozoa</taxon>
        <taxon>Arthropoda</taxon>
        <taxon>Hexapoda</taxon>
        <taxon>Insecta</taxon>
        <taxon>Pterygota</taxon>
        <taxon>Neoptera</taxon>
        <taxon>Endopterygota</taxon>
        <taxon>Diptera</taxon>
        <taxon>Nematocera</taxon>
        <taxon>Culicoidea</taxon>
        <taxon>Culicidae</taxon>
        <taxon>Anophelinae</taxon>
        <taxon>Anopheles</taxon>
    </lineage>
</organism>
<feature type="chain" id="PRO_5014656461" evidence="1">
    <location>
        <begin position="25"/>
        <end position="97"/>
    </location>
</feature>
<dbReference type="EMBL" id="GGFL01010169">
    <property type="protein sequence ID" value="MBW74347.1"/>
    <property type="molecule type" value="Transcribed_RNA"/>
</dbReference>
<feature type="signal peptide" evidence="1">
    <location>
        <begin position="1"/>
        <end position="24"/>
    </location>
</feature>
<keyword evidence="1" id="KW-0732">Signal</keyword>
<name>A0A2M4D9Z1_ANODA</name>
<reference evidence="2" key="1">
    <citation type="submission" date="2018-01" db="EMBL/GenBank/DDBJ databases">
        <title>An insight into the sialome of Amazonian anophelines.</title>
        <authorList>
            <person name="Ribeiro J.M."/>
            <person name="Scarpassa V."/>
            <person name="Calvo E."/>
        </authorList>
    </citation>
    <scope>NUCLEOTIDE SEQUENCE</scope>
</reference>
<sequence length="97" mass="9834">MVAVADLMAVAVSLLLTLNQQNSSMTPAPTICSDIADHLCGGSSVATSVGSLWVESSVSRFPRVALPKGHHCAAVCGVAEANGTGSVLPHRAVADCF</sequence>
<evidence type="ECO:0000313" key="2">
    <source>
        <dbReference type="EMBL" id="MBW74347.1"/>
    </source>
</evidence>
<evidence type="ECO:0000256" key="1">
    <source>
        <dbReference type="SAM" id="SignalP"/>
    </source>
</evidence>
<proteinExistence type="predicted"/>
<protein>
    <submittedName>
        <fullName evidence="2">Putative secreted protein</fullName>
    </submittedName>
</protein>